<dbReference type="EMBL" id="QWLM01000002">
    <property type="protein sequence ID" value="RHW47478.1"/>
    <property type="molecule type" value="Genomic_DNA"/>
</dbReference>
<reference evidence="5 6" key="1">
    <citation type="submission" date="2018-08" db="EMBL/GenBank/DDBJ databases">
        <title>Whole genome sequence analysis of Dermacoccus abyssi bacteria isolated from Deep Mariana trench Micromonospora spp reveals genes involved in the environmental adaptation and production of secondary metabolites.</title>
        <authorList>
            <person name="Abdel-Mageed W.M."/>
            <person name="Lehri B."/>
            <person name="Nouioui I."/>
            <person name="Goodfellow I."/>
            <person name="Jaspars M."/>
            <person name="Karlyshev A."/>
        </authorList>
    </citation>
    <scope>NUCLEOTIDE SEQUENCE [LARGE SCALE GENOMIC DNA]</scope>
    <source>
        <strain evidence="5 6">MT1.1</strain>
    </source>
</reference>
<evidence type="ECO:0000313" key="5">
    <source>
        <dbReference type="EMBL" id="RHW47478.1"/>
    </source>
</evidence>
<protein>
    <submittedName>
        <fullName evidence="5">PD-(D/E)XK nuclease family protein</fullName>
    </submittedName>
</protein>
<organism evidence="5 6">
    <name type="scientific">Dermacoccus abyssi</name>
    <dbReference type="NCBI Taxonomy" id="322596"/>
    <lineage>
        <taxon>Bacteria</taxon>
        <taxon>Bacillati</taxon>
        <taxon>Actinomycetota</taxon>
        <taxon>Actinomycetes</taxon>
        <taxon>Micrococcales</taxon>
        <taxon>Dermacoccaceae</taxon>
        <taxon>Dermacoccus</taxon>
    </lineage>
</organism>
<dbReference type="Proteomes" id="UP000285376">
    <property type="component" value="Unassembled WGS sequence"/>
</dbReference>
<evidence type="ECO:0000256" key="2">
    <source>
        <dbReference type="ARBA" id="ARBA00022806"/>
    </source>
</evidence>
<dbReference type="RefSeq" id="WP_118912372.1">
    <property type="nucleotide sequence ID" value="NZ_CBCRVH010000002.1"/>
</dbReference>
<gene>
    <name evidence="5" type="ORF">D1832_01855</name>
</gene>
<evidence type="ECO:0000256" key="1">
    <source>
        <dbReference type="ARBA" id="ARBA00022763"/>
    </source>
</evidence>
<feature type="domain" description="PD-(D/E)XK endonuclease-like" evidence="4">
    <location>
        <begin position="5"/>
        <end position="249"/>
    </location>
</feature>
<keyword evidence="1" id="KW-0227">DNA damage</keyword>
<keyword evidence="3" id="KW-0234">DNA repair</keyword>
<proteinExistence type="predicted"/>
<evidence type="ECO:0000256" key="3">
    <source>
        <dbReference type="ARBA" id="ARBA00023204"/>
    </source>
</evidence>
<dbReference type="Gene3D" id="3.90.320.10">
    <property type="match status" value="1"/>
</dbReference>
<dbReference type="InterPro" id="IPR038726">
    <property type="entry name" value="PDDEXK_AddAB-type"/>
</dbReference>
<evidence type="ECO:0000313" key="6">
    <source>
        <dbReference type="Proteomes" id="UP000285376"/>
    </source>
</evidence>
<sequence>MVAALSPSRASDFMQCPLLYRFRVIDKLPEPPSPAAARGTLVHSVLERIFDVEAPQRTLEYALSLVPHAWEDMLADEPELAELAGGTPHDLATWLRDAEKLVEKWFDLENPQHLEPAERELYVEADLDGLTLRGYIDRLDVAPGGQIRVVDYKTGRSPSELFEGKALFQMKFYALVIWRTRGVMPLMLQLVYLGNSQFVRYQPGEDDLRALERKITALWRAIERAAQTGDWRPRKSFLCGWCDHKSLCPAWGGTPPPLPDNAGVLALDPHASADLGDVDGD</sequence>
<keyword evidence="2" id="KW-0378">Hydrolase</keyword>
<keyword evidence="2" id="KW-0547">Nucleotide-binding</keyword>
<accession>A0A417ZA19</accession>
<dbReference type="AlphaFoldDB" id="A0A417ZA19"/>
<keyword evidence="2" id="KW-0067">ATP-binding</keyword>
<keyword evidence="2" id="KW-0347">Helicase</keyword>
<evidence type="ECO:0000259" key="4">
    <source>
        <dbReference type="Pfam" id="PF12705"/>
    </source>
</evidence>
<dbReference type="Pfam" id="PF12705">
    <property type="entry name" value="PDDEXK_1"/>
    <property type="match status" value="1"/>
</dbReference>
<comment type="caution">
    <text evidence="5">The sequence shown here is derived from an EMBL/GenBank/DDBJ whole genome shotgun (WGS) entry which is preliminary data.</text>
</comment>
<dbReference type="GO" id="GO:0006281">
    <property type="term" value="P:DNA repair"/>
    <property type="evidence" value="ECO:0007669"/>
    <property type="project" value="UniProtKB-KW"/>
</dbReference>
<dbReference type="InterPro" id="IPR011604">
    <property type="entry name" value="PDDEXK-like_dom_sf"/>
</dbReference>
<dbReference type="InterPro" id="IPR011335">
    <property type="entry name" value="Restrct_endonuc-II-like"/>
</dbReference>
<dbReference type="GO" id="GO:0004386">
    <property type="term" value="F:helicase activity"/>
    <property type="evidence" value="ECO:0007669"/>
    <property type="project" value="UniProtKB-KW"/>
</dbReference>
<name>A0A417ZA19_9MICO</name>
<dbReference type="SUPFAM" id="SSF52980">
    <property type="entry name" value="Restriction endonuclease-like"/>
    <property type="match status" value="1"/>
</dbReference>